<keyword evidence="4 14" id="KW-0808">Transferase</keyword>
<comment type="function">
    <text evidence="1 14">Catalyzes the methylthiolation of N6-(dimethylallyl)adenosine (i(6)A), leading to the formation of 2-methylthio-N6-(dimethylallyl)adenosine (ms(2)i(6)A) at position 37 in tRNAs that read codons beginning with uridine.</text>
</comment>
<feature type="domain" description="MTTase N-terminal" evidence="16">
    <location>
        <begin position="3"/>
        <end position="122"/>
    </location>
</feature>
<comment type="subcellular location">
    <subcellularLocation>
        <location evidence="14">Cytoplasm</location>
    </subcellularLocation>
</comment>
<dbReference type="InterPro" id="IPR038135">
    <property type="entry name" value="Methylthiotransferase_N_sf"/>
</dbReference>
<evidence type="ECO:0000256" key="5">
    <source>
        <dbReference type="ARBA" id="ARBA00022691"/>
    </source>
</evidence>
<dbReference type="PROSITE" id="PS01278">
    <property type="entry name" value="MTTASE_RADICAL"/>
    <property type="match status" value="1"/>
</dbReference>
<dbReference type="SFLD" id="SFLDF00273">
    <property type="entry name" value="(dimethylallyl)adenosine_tRNA"/>
    <property type="match status" value="1"/>
</dbReference>
<dbReference type="SUPFAM" id="SSF102114">
    <property type="entry name" value="Radical SAM enzymes"/>
    <property type="match status" value="1"/>
</dbReference>
<feature type="domain" description="TRAM" evidence="15">
    <location>
        <begin position="387"/>
        <end position="453"/>
    </location>
</feature>
<protein>
    <recommendedName>
        <fullName evidence="11 14">tRNA-2-methylthio-N(6)-dimethylallyladenosine synthase</fullName>
        <ecNumber evidence="10 14">2.8.4.3</ecNumber>
    </recommendedName>
    <alternativeName>
        <fullName evidence="13 14">(Dimethylallyl)adenosine tRNA methylthiotransferase MiaB</fullName>
    </alternativeName>
    <alternativeName>
        <fullName evidence="12 14">tRNA-i(6)A37 methylthiotransferase</fullName>
    </alternativeName>
</protein>
<keyword evidence="7 14" id="KW-0479">Metal-binding</keyword>
<evidence type="ECO:0000259" key="16">
    <source>
        <dbReference type="PROSITE" id="PS51449"/>
    </source>
</evidence>
<dbReference type="eggNOG" id="COG0621">
    <property type="taxonomic scope" value="Bacteria"/>
</dbReference>
<feature type="domain" description="Radical SAM core" evidence="17">
    <location>
        <begin position="153"/>
        <end position="386"/>
    </location>
</feature>
<dbReference type="AlphaFoldDB" id="W6TTY3"/>
<dbReference type="OrthoDB" id="9805215at2"/>
<dbReference type="InterPro" id="IPR058240">
    <property type="entry name" value="rSAM_sf"/>
</dbReference>
<evidence type="ECO:0000256" key="7">
    <source>
        <dbReference type="ARBA" id="ARBA00022723"/>
    </source>
</evidence>
<dbReference type="InterPro" id="IPR006463">
    <property type="entry name" value="MiaB_methiolase"/>
</dbReference>
<evidence type="ECO:0000256" key="12">
    <source>
        <dbReference type="ARBA" id="ARBA00080698"/>
    </source>
</evidence>
<dbReference type="CDD" id="cd01335">
    <property type="entry name" value="Radical_SAM"/>
    <property type="match status" value="1"/>
</dbReference>
<dbReference type="PROSITE" id="PS51918">
    <property type="entry name" value="RADICAL_SAM"/>
    <property type="match status" value="1"/>
</dbReference>
<dbReference type="GO" id="GO:0046872">
    <property type="term" value="F:metal ion binding"/>
    <property type="evidence" value="ECO:0007669"/>
    <property type="project" value="UniProtKB-KW"/>
</dbReference>
<dbReference type="GO" id="GO:0035597">
    <property type="term" value="F:tRNA-2-methylthio-N(6)-dimethylallyladenosine(37) synthase activity"/>
    <property type="evidence" value="ECO:0007669"/>
    <property type="project" value="UniProtKB-EC"/>
</dbReference>
<evidence type="ECO:0000256" key="3">
    <source>
        <dbReference type="ARBA" id="ARBA00022490"/>
    </source>
</evidence>
<dbReference type="FunFam" id="3.80.30.20:FF:000001">
    <property type="entry name" value="tRNA-2-methylthio-N(6)-dimethylallyladenosine synthase 2"/>
    <property type="match status" value="1"/>
</dbReference>
<dbReference type="PROSITE" id="PS50926">
    <property type="entry name" value="TRAM"/>
    <property type="match status" value="1"/>
</dbReference>
<dbReference type="SFLD" id="SFLDG01082">
    <property type="entry name" value="B12-binding_domain_containing"/>
    <property type="match status" value="1"/>
</dbReference>
<dbReference type="SFLD" id="SFLDS00029">
    <property type="entry name" value="Radical_SAM"/>
    <property type="match status" value="1"/>
</dbReference>
<feature type="binding site" evidence="14">
    <location>
        <position position="171"/>
    </location>
    <ligand>
        <name>[4Fe-4S] cluster</name>
        <dbReference type="ChEBI" id="CHEBI:49883"/>
        <label>2</label>
        <note>4Fe-4S-S-AdoMet</note>
    </ligand>
</feature>
<dbReference type="SMART" id="SM00729">
    <property type="entry name" value="Elp3"/>
    <property type="match status" value="1"/>
</dbReference>
<evidence type="ECO:0000259" key="17">
    <source>
        <dbReference type="PROSITE" id="PS51918"/>
    </source>
</evidence>
<dbReference type="PROSITE" id="PS51449">
    <property type="entry name" value="MTTASE_N"/>
    <property type="match status" value="1"/>
</dbReference>
<keyword evidence="3 14" id="KW-0963">Cytoplasm</keyword>
<feature type="binding site" evidence="14">
    <location>
        <position position="47"/>
    </location>
    <ligand>
        <name>[4Fe-4S] cluster</name>
        <dbReference type="ChEBI" id="CHEBI:49883"/>
        <label>1</label>
    </ligand>
</feature>
<sequence>MYKTLHVITYGCQMNVYDSQRIQEMLTILGYSLSQEMDADIVIFNTCQIREKAEEKLFSDLGRVRILKDRRKEFNKEMIIVVAGCSAQALGKHILKRAAYVDLVVGPQTYDKIPELLAKIERDRVSETKPGQGILRTGFPKISKFDNLKTPRNFHGVSAMLSIQEGCNKFCSYCVVPYTRGAEYSRPLEDVLQEAKALLKKGAKELVLLGQNVNAYQSKNFLGKNVTFSELLYRCAELEGVFRLRYMTSHPREMTHDLIRAHKEIPQLMPFLHLPVQSGSNNVLQAMNRQYTVQEYESIVEKLKEARSDIAISSDFIVGHPEETEEDFEKTCQLAIRVQYAQAYSFMYSSRPGTPSALKQQIPFEIKKERLHRLQEILRHSQKTFNMSKKGVTLPVLFEKKGKHSGQVLGKTPYMQSVYVHTKNNVSDVIIGTIQEVEILEGHLNSLMGTFANNEKQTYPHFNSHLL</sequence>
<feature type="binding site" evidence="14">
    <location>
        <position position="12"/>
    </location>
    <ligand>
        <name>[4Fe-4S] cluster</name>
        <dbReference type="ChEBI" id="CHEBI:49883"/>
        <label>1</label>
    </ligand>
</feature>
<feature type="binding site" evidence="14">
    <location>
        <position position="167"/>
    </location>
    <ligand>
        <name>[4Fe-4S] cluster</name>
        <dbReference type="ChEBI" id="CHEBI:49883"/>
        <label>2</label>
        <note>4Fe-4S-S-AdoMet</note>
    </ligand>
</feature>
<dbReference type="Gene3D" id="3.40.50.12160">
    <property type="entry name" value="Methylthiotransferase, N-terminal domain"/>
    <property type="match status" value="1"/>
</dbReference>
<evidence type="ECO:0000256" key="4">
    <source>
        <dbReference type="ARBA" id="ARBA00022679"/>
    </source>
</evidence>
<dbReference type="InterPro" id="IPR020612">
    <property type="entry name" value="Methylthiotransferase_CS"/>
</dbReference>
<keyword evidence="9 14" id="KW-0411">Iron-sulfur</keyword>
<proteinExistence type="inferred from homology"/>
<dbReference type="SFLD" id="SFLDG01061">
    <property type="entry name" value="methylthiotransferase"/>
    <property type="match status" value="1"/>
</dbReference>
<keyword evidence="5 14" id="KW-0949">S-adenosyl-L-methionine</keyword>
<keyword evidence="2 14" id="KW-0004">4Fe-4S</keyword>
<evidence type="ECO:0000256" key="10">
    <source>
        <dbReference type="ARBA" id="ARBA00033765"/>
    </source>
</evidence>
<evidence type="ECO:0000313" key="18">
    <source>
        <dbReference type="EMBL" id="ETZ07252.1"/>
    </source>
</evidence>
<dbReference type="Pfam" id="PF00919">
    <property type="entry name" value="UPF0004"/>
    <property type="match status" value="1"/>
</dbReference>
<comment type="catalytic activity">
    <reaction evidence="14">
        <text>N(6)-dimethylallyladenosine(37) in tRNA + (sulfur carrier)-SH + AH2 + 2 S-adenosyl-L-methionine = 2-methylsulfanyl-N(6)-dimethylallyladenosine(37) in tRNA + (sulfur carrier)-H + 5'-deoxyadenosine + L-methionine + A + S-adenosyl-L-homocysteine + 2 H(+)</text>
        <dbReference type="Rhea" id="RHEA:37067"/>
        <dbReference type="Rhea" id="RHEA-COMP:10375"/>
        <dbReference type="Rhea" id="RHEA-COMP:10376"/>
        <dbReference type="Rhea" id="RHEA-COMP:14737"/>
        <dbReference type="Rhea" id="RHEA-COMP:14739"/>
        <dbReference type="ChEBI" id="CHEBI:13193"/>
        <dbReference type="ChEBI" id="CHEBI:15378"/>
        <dbReference type="ChEBI" id="CHEBI:17319"/>
        <dbReference type="ChEBI" id="CHEBI:17499"/>
        <dbReference type="ChEBI" id="CHEBI:29917"/>
        <dbReference type="ChEBI" id="CHEBI:57844"/>
        <dbReference type="ChEBI" id="CHEBI:57856"/>
        <dbReference type="ChEBI" id="CHEBI:59789"/>
        <dbReference type="ChEBI" id="CHEBI:64428"/>
        <dbReference type="ChEBI" id="CHEBI:74415"/>
        <dbReference type="ChEBI" id="CHEBI:74417"/>
        <dbReference type="EC" id="2.8.4.3"/>
    </reaction>
</comment>
<accession>W6TTY3</accession>
<dbReference type="GO" id="GO:0051539">
    <property type="term" value="F:4 iron, 4 sulfur cluster binding"/>
    <property type="evidence" value="ECO:0007669"/>
    <property type="project" value="UniProtKB-UniRule"/>
</dbReference>
<dbReference type="NCBIfam" id="TIGR01574">
    <property type="entry name" value="miaB-methiolase"/>
    <property type="match status" value="1"/>
</dbReference>
<dbReference type="FunFam" id="3.40.50.12160:FF:000003">
    <property type="entry name" value="CDK5 regulatory subunit-associated protein 1"/>
    <property type="match status" value="1"/>
</dbReference>
<dbReference type="InterPro" id="IPR007197">
    <property type="entry name" value="rSAM"/>
</dbReference>
<comment type="cofactor">
    <cofactor evidence="14">
        <name>[4Fe-4S] cluster</name>
        <dbReference type="ChEBI" id="CHEBI:49883"/>
    </cofactor>
    <text evidence="14">Binds 2 [4Fe-4S] clusters. One cluster is coordinated with 3 cysteines and an exchangeable S-adenosyl-L-methionine.</text>
</comment>
<gene>
    <name evidence="14" type="primary">miaB</name>
    <name evidence="18" type="ORF">P618_200568</name>
</gene>
<dbReference type="GO" id="GO:0005829">
    <property type="term" value="C:cytosol"/>
    <property type="evidence" value="ECO:0007669"/>
    <property type="project" value="TreeGrafter"/>
</dbReference>
<dbReference type="Pfam" id="PF04055">
    <property type="entry name" value="Radical_SAM"/>
    <property type="match status" value="1"/>
</dbReference>
<reference evidence="18 19" key="1">
    <citation type="journal article" date="2014" name="FEMS Microbiol. Lett.">
        <title>Draft genome sequences of three Holospora species (Holospora obtusa, Holospora undulata, and Holospora elegans), endonuclear symbiotic bacteria of the ciliate Paramecium caudatum.</title>
        <authorList>
            <person name="Dohra H."/>
            <person name="Tanaka K."/>
            <person name="Suzuki T."/>
            <person name="Fujishima M."/>
            <person name="Suzuki H."/>
        </authorList>
    </citation>
    <scope>NUCLEOTIDE SEQUENCE [LARGE SCALE GENOMIC DNA]</scope>
    <source>
        <strain evidence="18 19">F1</strain>
    </source>
</reference>
<dbReference type="EC" id="2.8.4.3" evidence="10 14"/>
<feature type="binding site" evidence="14">
    <location>
        <position position="85"/>
    </location>
    <ligand>
        <name>[4Fe-4S] cluster</name>
        <dbReference type="ChEBI" id="CHEBI:49883"/>
        <label>1</label>
    </ligand>
</feature>
<dbReference type="PANTHER" id="PTHR43020:SF2">
    <property type="entry name" value="MITOCHONDRIAL TRNA METHYLTHIOTRANSFERASE CDK5RAP1"/>
    <property type="match status" value="1"/>
</dbReference>
<dbReference type="NCBIfam" id="TIGR00089">
    <property type="entry name" value="MiaB/RimO family radical SAM methylthiotransferase"/>
    <property type="match status" value="1"/>
</dbReference>
<feature type="binding site" evidence="14">
    <location>
        <position position="174"/>
    </location>
    <ligand>
        <name>[4Fe-4S] cluster</name>
        <dbReference type="ChEBI" id="CHEBI:49883"/>
        <label>2</label>
        <note>4Fe-4S-S-AdoMet</note>
    </ligand>
</feature>
<dbReference type="PANTHER" id="PTHR43020">
    <property type="entry name" value="CDK5 REGULATORY SUBUNIT-ASSOCIATED PROTEIN 1"/>
    <property type="match status" value="1"/>
</dbReference>
<dbReference type="Gene3D" id="3.80.30.20">
    <property type="entry name" value="tm_1862 like domain"/>
    <property type="match status" value="1"/>
</dbReference>
<evidence type="ECO:0000256" key="9">
    <source>
        <dbReference type="ARBA" id="ARBA00023014"/>
    </source>
</evidence>
<comment type="similarity">
    <text evidence="14">Belongs to the methylthiotransferase family. MiaB subfamily.</text>
</comment>
<comment type="subunit">
    <text evidence="14">Monomer.</text>
</comment>
<dbReference type="Proteomes" id="UP000019112">
    <property type="component" value="Unassembled WGS sequence"/>
</dbReference>
<evidence type="ECO:0000256" key="2">
    <source>
        <dbReference type="ARBA" id="ARBA00022485"/>
    </source>
</evidence>
<dbReference type="InterPro" id="IPR002792">
    <property type="entry name" value="TRAM_dom"/>
</dbReference>
<dbReference type="InterPro" id="IPR006638">
    <property type="entry name" value="Elp3/MiaA/NifB-like_rSAM"/>
</dbReference>
<dbReference type="InterPro" id="IPR023404">
    <property type="entry name" value="rSAM_horseshoe"/>
</dbReference>
<evidence type="ECO:0000259" key="15">
    <source>
        <dbReference type="PROSITE" id="PS50926"/>
    </source>
</evidence>
<dbReference type="InterPro" id="IPR005839">
    <property type="entry name" value="Methylthiotransferase"/>
</dbReference>
<evidence type="ECO:0000313" key="19">
    <source>
        <dbReference type="Proteomes" id="UP000019112"/>
    </source>
</evidence>
<dbReference type="EMBL" id="AWTR02000056">
    <property type="protein sequence ID" value="ETZ07252.1"/>
    <property type="molecule type" value="Genomic_DNA"/>
</dbReference>
<evidence type="ECO:0000256" key="1">
    <source>
        <dbReference type="ARBA" id="ARBA00003234"/>
    </source>
</evidence>
<dbReference type="HAMAP" id="MF_01864">
    <property type="entry name" value="tRNA_metthiotr_MiaB"/>
    <property type="match status" value="1"/>
</dbReference>
<comment type="caution">
    <text evidence="18">The sequence shown here is derived from an EMBL/GenBank/DDBJ whole genome shotgun (WGS) entry which is preliminary data.</text>
</comment>
<dbReference type="RefSeq" id="WP_021827668.1">
    <property type="nucleotide sequence ID" value="NZ_AWTR02000056.1"/>
</dbReference>
<keyword evidence="19" id="KW-1185">Reference proteome</keyword>
<name>W6TTY3_HOLOB</name>
<keyword evidence="6 14" id="KW-0819">tRNA processing</keyword>
<keyword evidence="8 14" id="KW-0408">Iron</keyword>
<organism evidence="18 19">
    <name type="scientific">Holospora obtusa F1</name>
    <dbReference type="NCBI Taxonomy" id="1399147"/>
    <lineage>
        <taxon>Bacteria</taxon>
        <taxon>Pseudomonadati</taxon>
        <taxon>Pseudomonadota</taxon>
        <taxon>Alphaproteobacteria</taxon>
        <taxon>Holosporales</taxon>
        <taxon>Holosporaceae</taxon>
        <taxon>Holospora</taxon>
    </lineage>
</organism>
<evidence type="ECO:0000256" key="8">
    <source>
        <dbReference type="ARBA" id="ARBA00023004"/>
    </source>
</evidence>
<dbReference type="Pfam" id="PF01938">
    <property type="entry name" value="TRAM"/>
    <property type="match status" value="1"/>
</dbReference>
<evidence type="ECO:0000256" key="13">
    <source>
        <dbReference type="ARBA" id="ARBA00081141"/>
    </source>
</evidence>
<evidence type="ECO:0000256" key="6">
    <source>
        <dbReference type="ARBA" id="ARBA00022694"/>
    </source>
</evidence>
<dbReference type="STRING" id="1399147.P618_200568"/>
<dbReference type="InterPro" id="IPR013848">
    <property type="entry name" value="Methylthiotransferase_N"/>
</dbReference>
<evidence type="ECO:0000256" key="14">
    <source>
        <dbReference type="HAMAP-Rule" id="MF_01864"/>
    </source>
</evidence>
<evidence type="ECO:0000256" key="11">
    <source>
        <dbReference type="ARBA" id="ARBA00068570"/>
    </source>
</evidence>